<organism evidence="1 2">
    <name type="scientific">Dyella tabacisoli</name>
    <dbReference type="NCBI Taxonomy" id="2282381"/>
    <lineage>
        <taxon>Bacteria</taxon>
        <taxon>Pseudomonadati</taxon>
        <taxon>Pseudomonadota</taxon>
        <taxon>Gammaproteobacteria</taxon>
        <taxon>Lysobacterales</taxon>
        <taxon>Rhodanobacteraceae</taxon>
        <taxon>Dyella</taxon>
    </lineage>
</organism>
<comment type="caution">
    <text evidence="1">The sequence shown here is derived from an EMBL/GenBank/DDBJ whole genome shotgun (WGS) entry which is preliminary data.</text>
</comment>
<name>A0A369UI34_9GAMM</name>
<protein>
    <submittedName>
        <fullName evidence="1">Uncharacterized protein</fullName>
    </submittedName>
</protein>
<gene>
    <name evidence="1" type="ORF">DVJ77_18610</name>
</gene>
<accession>A0A369UI34</accession>
<reference evidence="1 2" key="1">
    <citation type="submission" date="2018-07" db="EMBL/GenBank/DDBJ databases">
        <title>Dyella tabacisoli L4-6T, whole genome shotgun sequence.</title>
        <authorList>
            <person name="Zhou X.-K."/>
            <person name="Li W.-J."/>
            <person name="Duan Y.-Q."/>
        </authorList>
    </citation>
    <scope>NUCLEOTIDE SEQUENCE [LARGE SCALE GENOMIC DNA]</scope>
    <source>
        <strain evidence="1 2">L4-6</strain>
    </source>
</reference>
<dbReference type="AlphaFoldDB" id="A0A369UI34"/>
<dbReference type="EMBL" id="QQAH01000020">
    <property type="protein sequence ID" value="RDD80157.1"/>
    <property type="molecule type" value="Genomic_DNA"/>
</dbReference>
<dbReference type="Proteomes" id="UP000253782">
    <property type="component" value="Unassembled WGS sequence"/>
</dbReference>
<dbReference type="RefSeq" id="WP_114847035.1">
    <property type="nucleotide sequence ID" value="NZ_JBHSPE010000010.1"/>
</dbReference>
<proteinExistence type="predicted"/>
<sequence>MLVVEDAVKLFGLSPQDPSVDAYLTMLGIDERPRFKEDPEEWLSEVEGGYILKFRAKHGYERLYGETNAVGDMVFSGIRLHGPQNINGFKAYVGKLPFGVHFEQGPDFLREILGRPSFEDDTGARDRVLLWNNIEELHIGVVLTADESKFCYIDISKAKIK</sequence>
<keyword evidence="2" id="KW-1185">Reference proteome</keyword>
<evidence type="ECO:0000313" key="1">
    <source>
        <dbReference type="EMBL" id="RDD80157.1"/>
    </source>
</evidence>
<evidence type="ECO:0000313" key="2">
    <source>
        <dbReference type="Proteomes" id="UP000253782"/>
    </source>
</evidence>